<gene>
    <name evidence="10" type="ORF">AR543_14240</name>
</gene>
<dbReference type="Proteomes" id="UP000078148">
    <property type="component" value="Chromosome"/>
</dbReference>
<dbReference type="InterPro" id="IPR029062">
    <property type="entry name" value="Class_I_gatase-like"/>
</dbReference>
<evidence type="ECO:0000313" key="10">
    <source>
        <dbReference type="EMBL" id="ANF97047.1"/>
    </source>
</evidence>
<reference evidence="10 11" key="2">
    <citation type="journal article" date="2016" name="Int. J. Syst. Evol. Microbiol.">
        <title>Paenibacillus bovis sp. nov., isolated from raw yak (Bos grunniens) milk.</title>
        <authorList>
            <person name="Gao C."/>
            <person name="Han J."/>
            <person name="Liu Z."/>
            <person name="Xu X."/>
            <person name="Hang F."/>
            <person name="Wu Z."/>
        </authorList>
    </citation>
    <scope>NUCLEOTIDE SEQUENCE [LARGE SCALE GENOMIC DNA]</scope>
    <source>
        <strain evidence="10 11">BD3526</strain>
    </source>
</reference>
<sequence length="273" mass="30070">MKGDLLIIGGKEDKTGAKEILQRFVEMAGGSKAVIGILTTATQYPQELGEEYTELFHSLGCDKTILFHLNTREGAEQDSLTDQLQECTGIFITGGDQVRLTSILGGTLFYEQLRHRWGHEGMPIGGTSAGAAVMSCHMIMAATETENEYIVEMGAGFCFVEDVIIDQHFSQRARFGRLMTAIAHNPQVMGIGIDENTAIEVTDDGGCFTVWGEHSVTVFDGKKLDFVDTTNHGDNQNITLSGVRLHSLAAGYTFDLRNRELITTFLEEEQQHE</sequence>
<organism evidence="10 11">
    <name type="scientific">Paenibacillus bovis</name>
    <dbReference type="NCBI Taxonomy" id="1616788"/>
    <lineage>
        <taxon>Bacteria</taxon>
        <taxon>Bacillati</taxon>
        <taxon>Bacillota</taxon>
        <taxon>Bacilli</taxon>
        <taxon>Bacillales</taxon>
        <taxon>Paenibacillaceae</taxon>
        <taxon>Paenibacillus</taxon>
    </lineage>
</organism>
<reference evidence="11" key="1">
    <citation type="submission" date="2015-10" db="EMBL/GenBank/DDBJ databases">
        <title>Genome of Paenibacillus bovis sp. nov.</title>
        <authorList>
            <person name="Wu Z."/>
            <person name="Gao C."/>
            <person name="Liu Z."/>
            <person name="Zheng H."/>
        </authorList>
    </citation>
    <scope>NUCLEOTIDE SEQUENCE [LARGE SCALE GENOMIC DNA]</scope>
    <source>
        <strain evidence="11">BD3526</strain>
    </source>
</reference>
<evidence type="ECO:0000256" key="7">
    <source>
        <dbReference type="ARBA" id="ARBA00022801"/>
    </source>
</evidence>
<dbReference type="Pfam" id="PF03575">
    <property type="entry name" value="Peptidase_S51"/>
    <property type="match status" value="1"/>
</dbReference>
<dbReference type="GO" id="GO:0008241">
    <property type="term" value="F:peptidyl-dipeptidase activity"/>
    <property type="evidence" value="ECO:0007669"/>
    <property type="project" value="UniProtKB-EC"/>
</dbReference>
<dbReference type="EC" id="3.4.15.6" evidence="4"/>
<dbReference type="RefSeq" id="WP_060535161.1">
    <property type="nucleotide sequence ID" value="NZ_CP013023.1"/>
</dbReference>
<dbReference type="PANTHER" id="PTHR36175:SF1">
    <property type="entry name" value="CYANOPHYCINASE"/>
    <property type="match status" value="1"/>
</dbReference>
<comment type="function">
    <text evidence="2">Exopeptidase that catalyzes the hydrolytic cleavage of multi-L-arginyl-poly-L-aspartic acid (cyanophycin; a water-insoluble reserve polymer) into aspartate-arginine dipeptides.</text>
</comment>
<dbReference type="PANTHER" id="PTHR36175">
    <property type="entry name" value="CYANOPHYCINASE"/>
    <property type="match status" value="1"/>
</dbReference>
<proteinExistence type="inferred from homology"/>
<dbReference type="InterPro" id="IPR005320">
    <property type="entry name" value="Peptidase_S51"/>
</dbReference>
<dbReference type="PIRSF" id="PIRSF032067">
    <property type="entry name" value="Cyanophycinase"/>
    <property type="match status" value="1"/>
</dbReference>
<feature type="active site" description="Charge relay system" evidence="9">
    <location>
        <position position="195"/>
    </location>
</feature>
<keyword evidence="7" id="KW-0378">Hydrolase</keyword>
<evidence type="ECO:0000256" key="4">
    <source>
        <dbReference type="ARBA" id="ARBA00013115"/>
    </source>
</evidence>
<name>A0A172ZIC9_9BACL</name>
<evidence type="ECO:0000256" key="9">
    <source>
        <dbReference type="PIRSR" id="PIRSR032067-1"/>
    </source>
</evidence>
<comment type="similarity">
    <text evidence="3">Belongs to the peptidase S51 family.</text>
</comment>
<evidence type="ECO:0000256" key="1">
    <source>
        <dbReference type="ARBA" id="ARBA00001092"/>
    </source>
</evidence>
<dbReference type="Gene3D" id="3.40.50.880">
    <property type="match status" value="1"/>
</dbReference>
<dbReference type="NCBIfam" id="TIGR02069">
    <property type="entry name" value="cyanophycinase"/>
    <property type="match status" value="1"/>
</dbReference>
<dbReference type="KEGG" id="pbv:AR543_14240"/>
<keyword evidence="6" id="KW-0645">Protease</keyword>
<evidence type="ECO:0000256" key="5">
    <source>
        <dbReference type="ARBA" id="ARBA00015719"/>
    </source>
</evidence>
<keyword evidence="11" id="KW-1185">Reference proteome</keyword>
<accession>A0A172ZIC9</accession>
<dbReference type="EMBL" id="CP013023">
    <property type="protein sequence ID" value="ANF97047.1"/>
    <property type="molecule type" value="Genomic_DNA"/>
</dbReference>
<evidence type="ECO:0000256" key="3">
    <source>
        <dbReference type="ARBA" id="ARBA00006534"/>
    </source>
</evidence>
<dbReference type="CDD" id="cd03145">
    <property type="entry name" value="GAT1_cyanophycinase"/>
    <property type="match status" value="1"/>
</dbReference>
<comment type="catalytic activity">
    <reaction evidence="1">
        <text>[L-4-(L-arginin-2-N-yl)aspartate](n) + H2O = [L-4-(L-arginin-2-N-yl)aspartate](n-1) + L-4-(L-arginin-2-N-yl)aspartate</text>
        <dbReference type="Rhea" id="RHEA:12845"/>
        <dbReference type="Rhea" id="RHEA-COMP:13728"/>
        <dbReference type="Rhea" id="RHEA-COMP:13734"/>
        <dbReference type="ChEBI" id="CHEBI:15377"/>
        <dbReference type="ChEBI" id="CHEBI:137986"/>
        <dbReference type="ChEBI" id="CHEBI:137991"/>
        <dbReference type="EC" id="3.4.15.6"/>
    </reaction>
</comment>
<dbReference type="GO" id="GO:0006508">
    <property type="term" value="P:proteolysis"/>
    <property type="evidence" value="ECO:0007669"/>
    <property type="project" value="UniProtKB-KW"/>
</dbReference>
<dbReference type="InterPro" id="IPR011811">
    <property type="entry name" value="Peptidase_S51_cyanophycinase"/>
</dbReference>
<dbReference type="SUPFAM" id="SSF52317">
    <property type="entry name" value="Class I glutamine amidotransferase-like"/>
    <property type="match status" value="1"/>
</dbReference>
<dbReference type="GO" id="GO:0008236">
    <property type="term" value="F:serine-type peptidase activity"/>
    <property type="evidence" value="ECO:0007669"/>
    <property type="project" value="UniProtKB-KW"/>
</dbReference>
<dbReference type="AlphaFoldDB" id="A0A172ZIC9"/>
<dbReference type="STRING" id="1616788.AR543_14240"/>
<dbReference type="OrthoDB" id="9799980at2"/>
<evidence type="ECO:0000313" key="11">
    <source>
        <dbReference type="Proteomes" id="UP000078148"/>
    </source>
</evidence>
<evidence type="ECO:0000256" key="6">
    <source>
        <dbReference type="ARBA" id="ARBA00022670"/>
    </source>
</evidence>
<evidence type="ECO:0000256" key="2">
    <source>
        <dbReference type="ARBA" id="ARBA00002039"/>
    </source>
</evidence>
<feature type="active site" description="Charge relay system" evidence="9">
    <location>
        <position position="168"/>
    </location>
</feature>
<feature type="active site" description="Charge relay system" evidence="9">
    <location>
        <position position="128"/>
    </location>
</feature>
<evidence type="ECO:0000256" key="8">
    <source>
        <dbReference type="ARBA" id="ARBA00022825"/>
    </source>
</evidence>
<keyword evidence="8" id="KW-0720">Serine protease</keyword>
<protein>
    <recommendedName>
        <fullName evidence="5">Cyanophycinase</fullName>
        <ecNumber evidence="4">3.4.15.6</ecNumber>
    </recommendedName>
</protein>